<dbReference type="InterPro" id="IPR008979">
    <property type="entry name" value="Galactose-bd-like_sf"/>
</dbReference>
<name>A0A068NT62_FIMGI</name>
<dbReference type="Pfam" id="PF00754">
    <property type="entry name" value="F5_F8_type_C"/>
    <property type="match status" value="1"/>
</dbReference>
<keyword evidence="4" id="KW-1185">Reference proteome</keyword>
<reference evidence="3 4" key="1">
    <citation type="journal article" date="2014" name="PLoS ONE">
        <title>The first complete genome sequence of the class fimbriimonadia in the phylum armatimonadetes.</title>
        <authorList>
            <person name="Hu Z.Y."/>
            <person name="Wang Y.Z."/>
            <person name="Im W.T."/>
            <person name="Wang S.Y."/>
            <person name="Zhao G.P."/>
            <person name="Zheng H.J."/>
            <person name="Quan Z.X."/>
        </authorList>
    </citation>
    <scope>NUCLEOTIDE SEQUENCE [LARGE SCALE GENOMIC DNA]</scope>
    <source>
        <strain evidence="3">Gsoil 348</strain>
    </source>
</reference>
<organism evidence="3 4">
    <name type="scientific">Fimbriimonas ginsengisoli Gsoil 348</name>
    <dbReference type="NCBI Taxonomy" id="661478"/>
    <lineage>
        <taxon>Bacteria</taxon>
        <taxon>Bacillati</taxon>
        <taxon>Armatimonadota</taxon>
        <taxon>Fimbriimonadia</taxon>
        <taxon>Fimbriimonadales</taxon>
        <taxon>Fimbriimonadaceae</taxon>
        <taxon>Fimbriimonas</taxon>
    </lineage>
</organism>
<dbReference type="RefSeq" id="WP_025226567.1">
    <property type="nucleotide sequence ID" value="NZ_CP007139.1"/>
</dbReference>
<dbReference type="EMBL" id="CP007139">
    <property type="protein sequence ID" value="AIE84819.1"/>
    <property type="molecule type" value="Genomic_DNA"/>
</dbReference>
<dbReference type="Proteomes" id="UP000027982">
    <property type="component" value="Chromosome"/>
</dbReference>
<evidence type="ECO:0000256" key="1">
    <source>
        <dbReference type="SAM" id="MobiDB-lite"/>
    </source>
</evidence>
<dbReference type="Gene3D" id="2.60.120.260">
    <property type="entry name" value="Galactose-binding domain-like"/>
    <property type="match status" value="1"/>
</dbReference>
<dbReference type="SUPFAM" id="SSF51445">
    <property type="entry name" value="(Trans)glycosidases"/>
    <property type="match status" value="1"/>
</dbReference>
<accession>A0A068NT62</accession>
<sequence>MFTALLLALIPSVKISVFPGQVLNRFVPIRALGAGVDGREAGNAEETFRPHNLRAMLSSGLGALTYRLRTELAGEAWHWNPEGTWSDAAHRQGYWTSSAIPSKPIQVSWGYRLPRRGNTFDQANDDSYSRIDDGDGTTYWKSNPYLGDAPQWVVIDLGRRRKIDAIRIQWANPFATQYNLEYWIGNENIEEDDNPPGVWHPISGAPSPSFGCTCRTRERGLGVRESGRAGLESSGPPDRPLDLVRFQVTPPTRFIRLNLARSSRTSEPSMAPDPRDRVGFAIREVQIGRMRHGQLRDFVVHAPNHDQTAIYTSSTDPWHRAQDLDRRTEQPGFDTVLASGLTHGLPMLVPVGALYDTPENAEAELRWLKAKGIRLRGVEIGEEPDGQYANPKDFAALYAEIARRARAVFPDVPIGGPSMQTVQHESIAFPPGPYEHGFVRRFMDELRRRGQLRDFQFFSFEWYPFDDPYGACEPQLRASPGMLEAALNRLCADGLPKSLPYLITEYGYSAFAGPSEVQVAAALLNLDTVGKFLELGGSEAYLYGFEPNELISETKGHWGNLMTWLNDEGGNAKWAMPAHWAAALVTREWCGDLAKPHHLVRSTSSSPDVSAYTLLRPEGGQSVLLVNKGRSPVEIVGLPAGRVALWGSGQYAWQEAGDHGHPTRDLPPTHFISSGRFVLPAFSAAVVASAPSRRRL</sequence>
<feature type="domain" description="F5/8 type C" evidence="2">
    <location>
        <begin position="87"/>
        <end position="202"/>
    </location>
</feature>
<evidence type="ECO:0000313" key="4">
    <source>
        <dbReference type="Proteomes" id="UP000027982"/>
    </source>
</evidence>
<protein>
    <submittedName>
        <fullName evidence="3">Cellulase</fullName>
    </submittedName>
</protein>
<dbReference type="SUPFAM" id="SSF49785">
    <property type="entry name" value="Galactose-binding domain-like"/>
    <property type="match status" value="1"/>
</dbReference>
<evidence type="ECO:0000313" key="3">
    <source>
        <dbReference type="EMBL" id="AIE84819.1"/>
    </source>
</evidence>
<dbReference type="Gene3D" id="3.20.20.80">
    <property type="entry name" value="Glycosidases"/>
    <property type="match status" value="1"/>
</dbReference>
<feature type="region of interest" description="Disordered" evidence="1">
    <location>
        <begin position="223"/>
        <end position="243"/>
    </location>
</feature>
<dbReference type="KEGG" id="fgi:OP10G_1451"/>
<dbReference type="AlphaFoldDB" id="A0A068NT62"/>
<dbReference type="HOGENOM" id="CLU_401033_0_0_0"/>
<dbReference type="InterPro" id="IPR017853">
    <property type="entry name" value="GH"/>
</dbReference>
<dbReference type="eggNOG" id="COG3664">
    <property type="taxonomic scope" value="Bacteria"/>
</dbReference>
<dbReference type="InterPro" id="IPR000421">
    <property type="entry name" value="FA58C"/>
</dbReference>
<evidence type="ECO:0000259" key="2">
    <source>
        <dbReference type="PROSITE" id="PS50022"/>
    </source>
</evidence>
<proteinExistence type="predicted"/>
<gene>
    <name evidence="3" type="ORF">OP10G_1451</name>
</gene>
<dbReference type="STRING" id="661478.OP10G_1451"/>
<dbReference type="PROSITE" id="PS50022">
    <property type="entry name" value="FA58C_3"/>
    <property type="match status" value="1"/>
</dbReference>
<dbReference type="OrthoDB" id="9758333at2"/>